<dbReference type="Proteomes" id="UP000297245">
    <property type="component" value="Unassembled WGS sequence"/>
</dbReference>
<dbReference type="AlphaFoldDB" id="A0A4S8MRB8"/>
<accession>A0A4S8MRB8</accession>
<keyword evidence="2" id="KW-1185">Reference proteome</keyword>
<proteinExistence type="predicted"/>
<evidence type="ECO:0000313" key="1">
    <source>
        <dbReference type="EMBL" id="THV05640.1"/>
    </source>
</evidence>
<dbReference type="EMBL" id="ML179048">
    <property type="protein sequence ID" value="THV05640.1"/>
    <property type="molecule type" value="Genomic_DNA"/>
</dbReference>
<reference evidence="1 2" key="1">
    <citation type="journal article" date="2019" name="Nat. Ecol. Evol.">
        <title>Megaphylogeny resolves global patterns of mushroom evolution.</title>
        <authorList>
            <person name="Varga T."/>
            <person name="Krizsan K."/>
            <person name="Foldi C."/>
            <person name="Dima B."/>
            <person name="Sanchez-Garcia M."/>
            <person name="Sanchez-Ramirez S."/>
            <person name="Szollosi G.J."/>
            <person name="Szarkandi J.G."/>
            <person name="Papp V."/>
            <person name="Albert L."/>
            <person name="Andreopoulos W."/>
            <person name="Angelini C."/>
            <person name="Antonin V."/>
            <person name="Barry K.W."/>
            <person name="Bougher N.L."/>
            <person name="Buchanan P."/>
            <person name="Buyck B."/>
            <person name="Bense V."/>
            <person name="Catcheside P."/>
            <person name="Chovatia M."/>
            <person name="Cooper J."/>
            <person name="Damon W."/>
            <person name="Desjardin D."/>
            <person name="Finy P."/>
            <person name="Geml J."/>
            <person name="Haridas S."/>
            <person name="Hughes K."/>
            <person name="Justo A."/>
            <person name="Karasinski D."/>
            <person name="Kautmanova I."/>
            <person name="Kiss B."/>
            <person name="Kocsube S."/>
            <person name="Kotiranta H."/>
            <person name="LaButti K.M."/>
            <person name="Lechner B.E."/>
            <person name="Liimatainen K."/>
            <person name="Lipzen A."/>
            <person name="Lukacs Z."/>
            <person name="Mihaltcheva S."/>
            <person name="Morgado L.N."/>
            <person name="Niskanen T."/>
            <person name="Noordeloos M.E."/>
            <person name="Ohm R.A."/>
            <person name="Ortiz-Santana B."/>
            <person name="Ovrebo C."/>
            <person name="Racz N."/>
            <person name="Riley R."/>
            <person name="Savchenko A."/>
            <person name="Shiryaev A."/>
            <person name="Soop K."/>
            <person name="Spirin V."/>
            <person name="Szebenyi C."/>
            <person name="Tomsovsky M."/>
            <person name="Tulloss R.E."/>
            <person name="Uehling J."/>
            <person name="Grigoriev I.V."/>
            <person name="Vagvolgyi C."/>
            <person name="Papp T."/>
            <person name="Martin F.M."/>
            <person name="Miettinen O."/>
            <person name="Hibbett D.S."/>
            <person name="Nagy L.G."/>
        </authorList>
    </citation>
    <scope>NUCLEOTIDE SEQUENCE [LARGE SCALE GENOMIC DNA]</scope>
    <source>
        <strain evidence="1 2">CBS 962.96</strain>
    </source>
</reference>
<evidence type="ECO:0000313" key="2">
    <source>
        <dbReference type="Proteomes" id="UP000297245"/>
    </source>
</evidence>
<organism evidence="1 2">
    <name type="scientific">Dendrothele bispora (strain CBS 962.96)</name>
    <dbReference type="NCBI Taxonomy" id="1314807"/>
    <lineage>
        <taxon>Eukaryota</taxon>
        <taxon>Fungi</taxon>
        <taxon>Dikarya</taxon>
        <taxon>Basidiomycota</taxon>
        <taxon>Agaricomycotina</taxon>
        <taxon>Agaricomycetes</taxon>
        <taxon>Agaricomycetidae</taxon>
        <taxon>Agaricales</taxon>
        <taxon>Agaricales incertae sedis</taxon>
        <taxon>Dendrothele</taxon>
    </lineage>
</organism>
<sequence>MPSSSCMYPMCTSSSPSSTSFVFAMRIPSGTSSLTITSNIGSFKTFRPVSSTYDVEGSVPPFLGRTVRRAVSQKRAYLSFRLSSCKLLSRNFTLFCWCALHTYIARLLNGDCSYCYVSGLIVSCSRAEISSSITIGGTPISSVNSDVLDIASKASANIFCFCIEERWRP</sequence>
<gene>
    <name evidence="1" type="ORF">K435DRAFT_849887</name>
</gene>
<protein>
    <submittedName>
        <fullName evidence="1">Uncharacterized protein</fullName>
    </submittedName>
</protein>
<name>A0A4S8MRB8_DENBC</name>